<keyword evidence="2" id="KW-1185">Reference proteome</keyword>
<evidence type="ECO:0000313" key="1">
    <source>
        <dbReference type="EMBL" id="TGD80817.1"/>
    </source>
</evidence>
<accession>A0A4Z0MNI4</accession>
<dbReference type="EMBL" id="SRKZ01000003">
    <property type="protein sequence ID" value="TGD80817.1"/>
    <property type="molecule type" value="Genomic_DNA"/>
</dbReference>
<dbReference type="RefSeq" id="WP_135530959.1">
    <property type="nucleotide sequence ID" value="NZ_SRKZ01000003.1"/>
</dbReference>
<proteinExistence type="predicted"/>
<dbReference type="OrthoDB" id="887209at2"/>
<dbReference type="Proteomes" id="UP000298284">
    <property type="component" value="Unassembled WGS sequence"/>
</dbReference>
<dbReference type="AlphaFoldDB" id="A0A4Z0MNI4"/>
<evidence type="ECO:0000313" key="2">
    <source>
        <dbReference type="Proteomes" id="UP000298284"/>
    </source>
</evidence>
<organism evidence="1 2">
    <name type="scientific">Hymenobacter wooponensis</name>
    <dbReference type="NCBI Taxonomy" id="1525360"/>
    <lineage>
        <taxon>Bacteria</taxon>
        <taxon>Pseudomonadati</taxon>
        <taxon>Bacteroidota</taxon>
        <taxon>Cytophagia</taxon>
        <taxon>Cytophagales</taxon>
        <taxon>Hymenobacteraceae</taxon>
        <taxon>Hymenobacter</taxon>
    </lineage>
</organism>
<name>A0A4Z0MNI4_9BACT</name>
<reference evidence="1 2" key="1">
    <citation type="submission" date="2019-04" db="EMBL/GenBank/DDBJ databases">
        <authorList>
            <person name="Feng G."/>
            <person name="Zhang J."/>
            <person name="Zhu H."/>
        </authorList>
    </citation>
    <scope>NUCLEOTIDE SEQUENCE [LARGE SCALE GENOMIC DNA]</scope>
    <source>
        <strain evidence="1 2">JCM 19491</strain>
    </source>
</reference>
<protein>
    <submittedName>
        <fullName evidence="1">Uncharacterized protein</fullName>
    </submittedName>
</protein>
<gene>
    <name evidence="1" type="ORF">EU557_13520</name>
</gene>
<sequence>MTPELPQDAESPIDYSNIPLHERPPIERRIAEFKDKIQVLQYNPVIEQLHYLGKGHQIELFWGERYQESRCLTTPIKGGYSYGLRIKSIPVTGDNKEIVFDILHEMGHAFDPQKLPQVFTDEERQTPEYQELVRGREIRAWQWADREFERHSELHLDRGYYRAYRNFCLCTYGIDLNRYAGAKPINF</sequence>
<comment type="caution">
    <text evidence="1">The sequence shown here is derived from an EMBL/GenBank/DDBJ whole genome shotgun (WGS) entry which is preliminary data.</text>
</comment>